<evidence type="ECO:0000256" key="2">
    <source>
        <dbReference type="ARBA" id="ARBA00022603"/>
    </source>
</evidence>
<evidence type="ECO:0000313" key="5">
    <source>
        <dbReference type="EMBL" id="QNU16929.1"/>
    </source>
</evidence>
<reference evidence="5 6" key="1">
    <citation type="submission" date="2020-09" db="EMBL/GenBank/DDBJ databases">
        <title>Complete Geobacillus genomes through the use of hybrid genome assembly.</title>
        <authorList>
            <person name="Vera D.L."/>
            <person name="Venkateswaran K."/>
            <person name="Singh N.K."/>
            <person name="Landry K."/>
        </authorList>
    </citation>
    <scope>NUCLEOTIDE SEQUENCE [LARGE SCALE GENOMIC DNA]</scope>
    <source>
        <strain evidence="5 6">SURF-189</strain>
    </source>
</reference>
<sequence>MKPNEPSMTALMSCFVRAYHTEHDTPVIFRDDMARQLITDEEYKQIQTFLANGLGFFAPERLDAFSSDEEKVKWIVQTQLAPTPIARAAYTERIVQHEKRLGATQYVMLGAGMDTFAFRHPNSGLTIFEVDHPNTQQFKRERIHMANGKMPNCLQLVAADFTKDDVASRLLAAGFRPNEKTVFSLLGVSYYLEKEHFYRLLHQLAPLMTEGSSIVFDVADEQLFTSTVKRVQNTLALARQSGEPMKAAYSIEELEKQLQHHRLLIFEHVSPEQIQAEFFSNRNDDLTAFEHVHYVHAVRK</sequence>
<dbReference type="EC" id="2.1.1.-" evidence="4"/>
<keyword evidence="4" id="KW-0949">S-adenosyl-L-methionine</keyword>
<dbReference type="AlphaFoldDB" id="A0A7H1RRP0"/>
<evidence type="ECO:0000313" key="6">
    <source>
        <dbReference type="Proteomes" id="UP000516388"/>
    </source>
</evidence>
<evidence type="ECO:0000256" key="3">
    <source>
        <dbReference type="ARBA" id="ARBA00022679"/>
    </source>
</evidence>
<dbReference type="InterPro" id="IPR029063">
    <property type="entry name" value="SAM-dependent_MTases_sf"/>
</dbReference>
<gene>
    <name evidence="5" type="ORF">IC807_10610</name>
</gene>
<dbReference type="NCBIfam" id="TIGR00027">
    <property type="entry name" value="mthyl_TIGR00027"/>
    <property type="match status" value="1"/>
</dbReference>
<dbReference type="RefSeq" id="WP_020754096.1">
    <property type="nucleotide sequence ID" value="NZ_CP061470.1"/>
</dbReference>
<dbReference type="InterPro" id="IPR011610">
    <property type="entry name" value="SAM_mthyl_Trfase_ML2640-like"/>
</dbReference>
<accession>A0A7H1RRP0</accession>
<dbReference type="KEGG" id="gza:IC807_10610"/>
<keyword evidence="3 5" id="KW-0808">Transferase</keyword>
<dbReference type="Proteomes" id="UP000516388">
    <property type="component" value="Chromosome"/>
</dbReference>
<evidence type="ECO:0000256" key="4">
    <source>
        <dbReference type="RuleBase" id="RU362030"/>
    </source>
</evidence>
<dbReference type="GO" id="GO:0032259">
    <property type="term" value="P:methylation"/>
    <property type="evidence" value="ECO:0007669"/>
    <property type="project" value="UniProtKB-KW"/>
</dbReference>
<dbReference type="InterPro" id="IPR007213">
    <property type="entry name" value="Ppm1/Ppm2/Tcmp"/>
</dbReference>
<dbReference type="PANTHER" id="PTHR43619">
    <property type="entry name" value="S-ADENOSYL-L-METHIONINE-DEPENDENT METHYLTRANSFERASE YKTD-RELATED"/>
    <property type="match status" value="1"/>
</dbReference>
<keyword evidence="2 4" id="KW-0489">Methyltransferase</keyword>
<name>A0A7H1RRP0_9BACL</name>
<comment type="similarity">
    <text evidence="1 4">Belongs to the UPF0677 family.</text>
</comment>
<organism evidence="5 6">
    <name type="scientific">Geobacillus zalihae</name>
    <dbReference type="NCBI Taxonomy" id="213419"/>
    <lineage>
        <taxon>Bacteria</taxon>
        <taxon>Bacillati</taxon>
        <taxon>Bacillota</taxon>
        <taxon>Bacilli</taxon>
        <taxon>Bacillales</taxon>
        <taxon>Anoxybacillaceae</taxon>
        <taxon>Geobacillus</taxon>
    </lineage>
</organism>
<comment type="function">
    <text evidence="4">Exhibits S-adenosyl-L-methionine-dependent methyltransferase activity.</text>
</comment>
<keyword evidence="6" id="KW-1185">Reference proteome</keyword>
<dbReference type="EMBL" id="CP061470">
    <property type="protein sequence ID" value="QNU16929.1"/>
    <property type="molecule type" value="Genomic_DNA"/>
</dbReference>
<dbReference type="Pfam" id="PF04072">
    <property type="entry name" value="LCM"/>
    <property type="match status" value="1"/>
</dbReference>
<dbReference type="SUPFAM" id="SSF53335">
    <property type="entry name" value="S-adenosyl-L-methionine-dependent methyltransferases"/>
    <property type="match status" value="1"/>
</dbReference>
<protein>
    <recommendedName>
        <fullName evidence="4">S-adenosyl-L-methionine-dependent methyltransferase</fullName>
        <ecNumber evidence="4">2.1.1.-</ecNumber>
    </recommendedName>
</protein>
<evidence type="ECO:0000256" key="1">
    <source>
        <dbReference type="ARBA" id="ARBA00008138"/>
    </source>
</evidence>
<dbReference type="PANTHER" id="PTHR43619:SF2">
    <property type="entry name" value="S-ADENOSYL-L-METHIONINE-DEPENDENT METHYLTRANSFERASES SUPERFAMILY PROTEIN"/>
    <property type="match status" value="1"/>
</dbReference>
<dbReference type="Gene3D" id="3.40.50.150">
    <property type="entry name" value="Vaccinia Virus protein VP39"/>
    <property type="match status" value="1"/>
</dbReference>
<proteinExistence type="inferred from homology"/>
<dbReference type="GO" id="GO:0008168">
    <property type="term" value="F:methyltransferase activity"/>
    <property type="evidence" value="ECO:0007669"/>
    <property type="project" value="UniProtKB-UniRule"/>
</dbReference>